<dbReference type="PROSITE" id="PS00611">
    <property type="entry name" value="HISOL_DEHYDROGENASE"/>
    <property type="match status" value="1"/>
</dbReference>
<dbReference type="Gene3D" id="3.40.50.1980">
    <property type="entry name" value="Nitrogenase molybdenum iron protein domain"/>
    <property type="match status" value="2"/>
</dbReference>
<keyword evidence="2" id="KW-0479">Metal-binding</keyword>
<dbReference type="GO" id="GO:0046872">
    <property type="term" value="F:metal ion binding"/>
    <property type="evidence" value="ECO:0007669"/>
    <property type="project" value="UniProtKB-KW"/>
</dbReference>
<evidence type="ECO:0000256" key="4">
    <source>
        <dbReference type="ARBA" id="ARBA00023002"/>
    </source>
</evidence>
<gene>
    <name evidence="5" type="ORF">METZ01_LOCUS164378</name>
</gene>
<keyword evidence="3" id="KW-0862">Zinc</keyword>
<keyword evidence="4" id="KW-0560">Oxidoreductase</keyword>
<dbReference type="PANTHER" id="PTHR21256">
    <property type="entry name" value="HISTIDINOL DEHYDROGENASE HDH"/>
    <property type="match status" value="1"/>
</dbReference>
<evidence type="ECO:0000256" key="1">
    <source>
        <dbReference type="ARBA" id="ARBA00001947"/>
    </source>
</evidence>
<dbReference type="InterPro" id="IPR001692">
    <property type="entry name" value="Histidinol_DH_CS"/>
</dbReference>
<dbReference type="NCBIfam" id="TIGR00069">
    <property type="entry name" value="hisD"/>
    <property type="match status" value="1"/>
</dbReference>
<dbReference type="InterPro" id="IPR016161">
    <property type="entry name" value="Ald_DH/histidinol_DH"/>
</dbReference>
<reference evidence="5" key="1">
    <citation type="submission" date="2018-05" db="EMBL/GenBank/DDBJ databases">
        <authorList>
            <person name="Lanie J.A."/>
            <person name="Ng W.-L."/>
            <person name="Kazmierczak K.M."/>
            <person name="Andrzejewski T.M."/>
            <person name="Davidsen T.M."/>
            <person name="Wayne K.J."/>
            <person name="Tettelin H."/>
            <person name="Glass J.I."/>
            <person name="Rusch D."/>
            <person name="Podicherti R."/>
            <person name="Tsui H.-C.T."/>
            <person name="Winkler M.E."/>
        </authorList>
    </citation>
    <scope>NUCLEOTIDE SEQUENCE</scope>
</reference>
<accession>A0A382BCZ2</accession>
<sequence length="473" mass="51771">MKNLKRIPSFREQWGRLCSRNPKPLAIGRSVCPGSFRRIKKVAIEYLKKADKTATTGEDDVRDLVANMLKEIEQGGEEKSIEYTRKFDKWDGDIVVSNEDIKAAAGKVPEQLKKDIQFAYERVSDFAKAQLASMNEFETELSDGLFAGQRLIPMQTAGCYVPGGRYSHIASAIMSVTTAKVAGVDNVIACSPPGREGGMHPAILYTLGLCGADTVLNLGGVQGIAAMAFGQFTGRPADILVGPGNQYVAEAKRQLYGRVGIDMFAGPSEILVIADKDADPELVAVDMVGQAEHGPSTPAWLITDSRGLAETGMKRMPELIAELPELNSKAAEDAWRDYGEVVLVETREEAVKVSDDYASEHLEVHCDDLDWWLQNLRNYGSLFLGEETNVAFGDKTSGPNHILPTKGAAKYTGGLSVGKFIKVVTYQRSSREANRDVAQVTARISRLEGMEAHARTGDVRLAKYFPDETFELQ</sequence>
<dbReference type="InterPro" id="IPR043678">
    <property type="entry name" value="Sulfopropanediol_dehydrog_HpsN"/>
</dbReference>
<dbReference type="HAMAP" id="MF_02228">
    <property type="entry name" value="Sulfopropanediol_dehydrog"/>
    <property type="match status" value="1"/>
</dbReference>
<evidence type="ECO:0000256" key="2">
    <source>
        <dbReference type="ARBA" id="ARBA00022723"/>
    </source>
</evidence>
<dbReference type="FunFam" id="3.40.50.1980:FF:000001">
    <property type="entry name" value="Histidinol dehydrogenase"/>
    <property type="match status" value="1"/>
</dbReference>
<dbReference type="PIRSF" id="PIRSF000099">
    <property type="entry name" value="Histidinol_dh"/>
    <property type="match status" value="1"/>
</dbReference>
<dbReference type="Gene3D" id="1.20.5.1300">
    <property type="match status" value="1"/>
</dbReference>
<dbReference type="GO" id="GO:0004399">
    <property type="term" value="F:histidinol dehydrogenase activity"/>
    <property type="evidence" value="ECO:0007669"/>
    <property type="project" value="InterPro"/>
</dbReference>
<dbReference type="InterPro" id="IPR012131">
    <property type="entry name" value="Hstdl_DH"/>
</dbReference>
<dbReference type="GO" id="GO:0005829">
    <property type="term" value="C:cytosol"/>
    <property type="evidence" value="ECO:0007669"/>
    <property type="project" value="TreeGrafter"/>
</dbReference>
<proteinExistence type="inferred from homology"/>
<dbReference type="SUPFAM" id="SSF53720">
    <property type="entry name" value="ALDH-like"/>
    <property type="match status" value="1"/>
</dbReference>
<protein>
    <recommendedName>
        <fullName evidence="6">Histidinol dehydrogenase</fullName>
    </recommendedName>
</protein>
<evidence type="ECO:0008006" key="6">
    <source>
        <dbReference type="Google" id="ProtNLM"/>
    </source>
</evidence>
<dbReference type="InterPro" id="IPR022695">
    <property type="entry name" value="Histidinol_DH_monofunct"/>
</dbReference>
<dbReference type="PANTHER" id="PTHR21256:SF14">
    <property type="entry name" value="HISTIDINOL DEHYDROGENASE"/>
    <property type="match status" value="1"/>
</dbReference>
<organism evidence="5">
    <name type="scientific">marine metagenome</name>
    <dbReference type="NCBI Taxonomy" id="408172"/>
    <lineage>
        <taxon>unclassified sequences</taxon>
        <taxon>metagenomes</taxon>
        <taxon>ecological metagenomes</taxon>
    </lineage>
</organism>
<dbReference type="GO" id="GO:0000105">
    <property type="term" value="P:L-histidine biosynthetic process"/>
    <property type="evidence" value="ECO:0007669"/>
    <property type="project" value="InterPro"/>
</dbReference>
<evidence type="ECO:0000313" key="5">
    <source>
        <dbReference type="EMBL" id="SVB11524.1"/>
    </source>
</evidence>
<dbReference type="GO" id="GO:0051287">
    <property type="term" value="F:NAD binding"/>
    <property type="evidence" value="ECO:0007669"/>
    <property type="project" value="InterPro"/>
</dbReference>
<name>A0A382BCZ2_9ZZZZ</name>
<dbReference type="CDD" id="cd06572">
    <property type="entry name" value="Histidinol_dh"/>
    <property type="match status" value="1"/>
</dbReference>
<dbReference type="PRINTS" id="PR00083">
    <property type="entry name" value="HOLDHDRGNASE"/>
</dbReference>
<comment type="cofactor">
    <cofactor evidence="1">
        <name>Zn(2+)</name>
        <dbReference type="ChEBI" id="CHEBI:29105"/>
    </cofactor>
</comment>
<dbReference type="Pfam" id="PF00815">
    <property type="entry name" value="Histidinol_dh"/>
    <property type="match status" value="1"/>
</dbReference>
<dbReference type="EMBL" id="UINC01029198">
    <property type="protein sequence ID" value="SVB11524.1"/>
    <property type="molecule type" value="Genomic_DNA"/>
</dbReference>
<evidence type="ECO:0000256" key="3">
    <source>
        <dbReference type="ARBA" id="ARBA00022833"/>
    </source>
</evidence>
<dbReference type="AlphaFoldDB" id="A0A382BCZ2"/>